<protein>
    <submittedName>
        <fullName evidence="2">Uncharacterized protein</fullName>
    </submittedName>
</protein>
<dbReference type="AlphaFoldDB" id="A0AAV8VN50"/>
<evidence type="ECO:0000313" key="2">
    <source>
        <dbReference type="EMBL" id="KAJ8915251.1"/>
    </source>
</evidence>
<reference evidence="2 3" key="1">
    <citation type="journal article" date="2023" name="Insect Mol. Biol.">
        <title>Genome sequencing provides insights into the evolution of gene families encoding plant cell wall-degrading enzymes in longhorned beetles.</title>
        <authorList>
            <person name="Shin N.R."/>
            <person name="Okamura Y."/>
            <person name="Kirsch R."/>
            <person name="Pauchet Y."/>
        </authorList>
    </citation>
    <scope>NUCLEOTIDE SEQUENCE [LARGE SCALE GENOMIC DNA]</scope>
    <source>
        <strain evidence="2">EAD_L_NR</strain>
    </source>
</reference>
<feature type="compositionally biased region" description="Basic and acidic residues" evidence="1">
    <location>
        <begin position="42"/>
        <end position="62"/>
    </location>
</feature>
<dbReference type="EMBL" id="JANEYG010000055">
    <property type="protein sequence ID" value="KAJ8915251.1"/>
    <property type="molecule type" value="Genomic_DNA"/>
</dbReference>
<feature type="compositionally biased region" description="Polar residues" evidence="1">
    <location>
        <begin position="84"/>
        <end position="94"/>
    </location>
</feature>
<gene>
    <name evidence="2" type="ORF">NQ315_014758</name>
</gene>
<evidence type="ECO:0000256" key="1">
    <source>
        <dbReference type="SAM" id="MobiDB-lite"/>
    </source>
</evidence>
<proteinExistence type="predicted"/>
<dbReference type="Proteomes" id="UP001159042">
    <property type="component" value="Unassembled WGS sequence"/>
</dbReference>
<feature type="region of interest" description="Disordered" evidence="1">
    <location>
        <begin position="30"/>
        <end position="62"/>
    </location>
</feature>
<comment type="caution">
    <text evidence="2">The sequence shown here is derived from an EMBL/GenBank/DDBJ whole genome shotgun (WGS) entry which is preliminary data.</text>
</comment>
<accession>A0AAV8VN50</accession>
<dbReference type="PANTHER" id="PTHR34239:SF2">
    <property type="entry name" value="TRANSPOSABLE ELEMENT P TRANSPOSASE_THAP9 CONSERVED DOMAIN-CONTAINING PROTEIN"/>
    <property type="match status" value="1"/>
</dbReference>
<evidence type="ECO:0000313" key="3">
    <source>
        <dbReference type="Proteomes" id="UP001159042"/>
    </source>
</evidence>
<sequence length="257" mass="28743">MGKRGHVSSEMLLQEVRRLEREIKKRRIRALSSSSEDASIASDHERTEVATDNGRRQNGELLLQDKDQDVDDIVIQESDKLSLQRGQTGYQTQTDKQDNNEQSAPVDMNILALFGEDPLQVPTSSVQLQPDLVSRWNNILSNGLPKERRDQLLHKYPKEGRGLLNAPILNPEVVSIMQEPATKRDAHLKEAQEITGSALVALGHAISSILNEDEEGVDRANLLENLADTGKLLAELHHIQSTSRRAFITPGLNKELR</sequence>
<organism evidence="2 3">
    <name type="scientific">Exocentrus adspersus</name>
    <dbReference type="NCBI Taxonomy" id="1586481"/>
    <lineage>
        <taxon>Eukaryota</taxon>
        <taxon>Metazoa</taxon>
        <taxon>Ecdysozoa</taxon>
        <taxon>Arthropoda</taxon>
        <taxon>Hexapoda</taxon>
        <taxon>Insecta</taxon>
        <taxon>Pterygota</taxon>
        <taxon>Neoptera</taxon>
        <taxon>Endopterygota</taxon>
        <taxon>Coleoptera</taxon>
        <taxon>Polyphaga</taxon>
        <taxon>Cucujiformia</taxon>
        <taxon>Chrysomeloidea</taxon>
        <taxon>Cerambycidae</taxon>
        <taxon>Lamiinae</taxon>
        <taxon>Acanthocinini</taxon>
        <taxon>Exocentrus</taxon>
    </lineage>
</organism>
<dbReference type="PANTHER" id="PTHR34239">
    <property type="entry name" value="APPLE DOMAIN-CONTAINING PROTEIN"/>
    <property type="match status" value="1"/>
</dbReference>
<feature type="compositionally biased region" description="Low complexity" evidence="1">
    <location>
        <begin position="30"/>
        <end position="41"/>
    </location>
</feature>
<feature type="region of interest" description="Disordered" evidence="1">
    <location>
        <begin position="77"/>
        <end position="102"/>
    </location>
</feature>
<keyword evidence="3" id="KW-1185">Reference proteome</keyword>
<name>A0AAV8VN50_9CUCU</name>